<keyword evidence="8" id="KW-0862">Zinc</keyword>
<dbReference type="InterPro" id="IPR034151">
    <property type="entry name" value="TOPRIM_DnaG_bac"/>
</dbReference>
<evidence type="ECO:0000256" key="9">
    <source>
        <dbReference type="ARBA" id="ARBA00023163"/>
    </source>
</evidence>
<dbReference type="SUPFAM" id="SSF57783">
    <property type="entry name" value="Zinc beta-ribbon"/>
    <property type="match status" value="1"/>
</dbReference>
<name>A0A7W4WA55_9GAMM</name>
<dbReference type="CDD" id="cd03364">
    <property type="entry name" value="TOPRIM_DnaG_primases"/>
    <property type="match status" value="1"/>
</dbReference>
<reference evidence="13 14" key="1">
    <citation type="submission" date="2020-08" db="EMBL/GenBank/DDBJ databases">
        <title>Genomic Encyclopedia of Type Strains, Phase III (KMG-III): the genomes of soil and plant-associated and newly described type strains.</title>
        <authorList>
            <person name="Whitman W."/>
        </authorList>
    </citation>
    <scope>NUCLEOTIDE SEQUENCE [LARGE SCALE GENOMIC DNA]</scope>
    <source>
        <strain evidence="13 14">CECT 8799</strain>
    </source>
</reference>
<dbReference type="InterPro" id="IPR002694">
    <property type="entry name" value="Znf_CHC2"/>
</dbReference>
<dbReference type="SUPFAM" id="SSF56731">
    <property type="entry name" value="DNA primase core"/>
    <property type="match status" value="1"/>
</dbReference>
<dbReference type="Gene3D" id="3.90.580.10">
    <property type="entry name" value="Zinc finger, CHC2-type domain"/>
    <property type="match status" value="1"/>
</dbReference>
<evidence type="ECO:0000256" key="3">
    <source>
        <dbReference type="ARBA" id="ARBA00022679"/>
    </source>
</evidence>
<keyword evidence="5" id="KW-0235">DNA replication</keyword>
<keyword evidence="9" id="KW-0804">Transcription</keyword>
<evidence type="ECO:0000256" key="1">
    <source>
        <dbReference type="ARBA" id="ARBA00022478"/>
    </source>
</evidence>
<dbReference type="GO" id="GO:0003677">
    <property type="term" value="F:DNA binding"/>
    <property type="evidence" value="ECO:0007669"/>
    <property type="project" value="InterPro"/>
</dbReference>
<feature type="domain" description="Toprim" evidence="11">
    <location>
        <begin position="258"/>
        <end position="341"/>
    </location>
</feature>
<dbReference type="AlphaFoldDB" id="A0A7W4WA55"/>
<feature type="region of interest" description="Disordered" evidence="10">
    <location>
        <begin position="965"/>
        <end position="1028"/>
    </location>
</feature>
<dbReference type="PROSITE" id="PS50880">
    <property type="entry name" value="TOPRIM"/>
    <property type="match status" value="1"/>
</dbReference>
<feature type="compositionally biased region" description="Pro residues" evidence="10">
    <location>
        <begin position="419"/>
        <end position="440"/>
    </location>
</feature>
<dbReference type="GO" id="GO:0000428">
    <property type="term" value="C:DNA-directed RNA polymerase complex"/>
    <property type="evidence" value="ECO:0007669"/>
    <property type="project" value="UniProtKB-KW"/>
</dbReference>
<dbReference type="Pfam" id="PF13155">
    <property type="entry name" value="Toprim_2"/>
    <property type="match status" value="1"/>
</dbReference>
<dbReference type="InterPro" id="IPR050219">
    <property type="entry name" value="DnaG_primase"/>
</dbReference>
<dbReference type="InterPro" id="IPR036977">
    <property type="entry name" value="DNA_primase_Znf_CHC2"/>
</dbReference>
<keyword evidence="14" id="KW-1185">Reference proteome</keyword>
<dbReference type="RefSeq" id="WP_183457909.1">
    <property type="nucleotide sequence ID" value="NZ_JACHWZ010000005.1"/>
</dbReference>
<dbReference type="SMART" id="SM00493">
    <property type="entry name" value="TOPRIM"/>
    <property type="match status" value="1"/>
</dbReference>
<dbReference type="SMART" id="SM00400">
    <property type="entry name" value="ZnF_CHCC"/>
    <property type="match status" value="1"/>
</dbReference>
<keyword evidence="6" id="KW-0479">Metal-binding</keyword>
<dbReference type="GO" id="GO:0006269">
    <property type="term" value="P:DNA replication, synthesis of primer"/>
    <property type="evidence" value="ECO:0007669"/>
    <property type="project" value="UniProtKB-KW"/>
</dbReference>
<protein>
    <submittedName>
        <fullName evidence="13">DNA primase catalytic core</fullName>
    </submittedName>
</protein>
<evidence type="ECO:0000313" key="14">
    <source>
        <dbReference type="Proteomes" id="UP000535937"/>
    </source>
</evidence>
<keyword evidence="3" id="KW-0808">Transferase</keyword>
<keyword evidence="2" id="KW-0639">Primosome</keyword>
<proteinExistence type="predicted"/>
<evidence type="ECO:0000259" key="11">
    <source>
        <dbReference type="PROSITE" id="PS50880"/>
    </source>
</evidence>
<accession>A0A7W4WA55</accession>
<comment type="caution">
    <text evidence="13">The sequence shown here is derived from an EMBL/GenBank/DDBJ whole genome shotgun (WGS) entry which is preliminary data.</text>
</comment>
<evidence type="ECO:0000313" key="12">
    <source>
        <dbReference type="EMBL" id="MBB3060475.1"/>
    </source>
</evidence>
<evidence type="ECO:0000256" key="10">
    <source>
        <dbReference type="SAM" id="MobiDB-lite"/>
    </source>
</evidence>
<keyword evidence="4" id="KW-0548">Nucleotidyltransferase</keyword>
<gene>
    <name evidence="12" type="ORF">FHS09_001294</name>
    <name evidence="13" type="ORF">FHS09_001300</name>
</gene>
<dbReference type="Gene3D" id="3.40.1360.10">
    <property type="match status" value="1"/>
</dbReference>
<keyword evidence="7" id="KW-0863">Zinc-finger</keyword>
<dbReference type="Proteomes" id="UP000535937">
    <property type="component" value="Unassembled WGS sequence"/>
</dbReference>
<evidence type="ECO:0000256" key="4">
    <source>
        <dbReference type="ARBA" id="ARBA00022695"/>
    </source>
</evidence>
<dbReference type="PANTHER" id="PTHR30313:SF2">
    <property type="entry name" value="DNA PRIMASE"/>
    <property type="match status" value="1"/>
</dbReference>
<dbReference type="InterPro" id="IPR013264">
    <property type="entry name" value="DNAG_N"/>
</dbReference>
<feature type="region of interest" description="Disordered" evidence="10">
    <location>
        <begin position="372"/>
        <end position="401"/>
    </location>
</feature>
<evidence type="ECO:0000313" key="13">
    <source>
        <dbReference type="EMBL" id="MBB3060481.1"/>
    </source>
</evidence>
<dbReference type="EMBL" id="JACHWZ010000005">
    <property type="protein sequence ID" value="MBB3060481.1"/>
    <property type="molecule type" value="Genomic_DNA"/>
</dbReference>
<dbReference type="EMBL" id="JACHWZ010000005">
    <property type="protein sequence ID" value="MBB3060475.1"/>
    <property type="molecule type" value="Genomic_DNA"/>
</dbReference>
<keyword evidence="1" id="KW-0240">DNA-directed RNA polymerase</keyword>
<dbReference type="Pfam" id="PF08275">
    <property type="entry name" value="DNAG_N"/>
    <property type="match status" value="1"/>
</dbReference>
<dbReference type="Pfam" id="PF01807">
    <property type="entry name" value="Zn_ribbon_DnaG"/>
    <property type="match status" value="1"/>
</dbReference>
<dbReference type="GO" id="GO:0008270">
    <property type="term" value="F:zinc ion binding"/>
    <property type="evidence" value="ECO:0007669"/>
    <property type="project" value="UniProtKB-KW"/>
</dbReference>
<evidence type="ECO:0000256" key="6">
    <source>
        <dbReference type="ARBA" id="ARBA00022723"/>
    </source>
</evidence>
<sequence length="1028" mass="114955">MARIADEVIERIKAEVSLERLVETFGVELKKHGKDRVGRCPFHDDRTPSLVVSPQSNLWHCLGACNTGGSVIDWIMKTQGISFRHAVEILRDDIPALAAPAGRPVKHSTAQKMEVLLSEDDEAQQLLNQVADFYHETLLQSPEALDYLQSRGLGDRELIERFKLGFANRTLGYRLPAKSRKAGAEVRSKLQQTGILRDSGHEHFNGSIVVPVFDAAGQVVEAYGRKIRDDLRKGTPKHLYLPGSHAGVWNADSLVGQKEVILCEALIDALSFWAAGYRNVTASYGTAGFTSDHLALFKEAGIQRVLIAYDRDQAGDNAAAKLAEQLRAEGFDCFRLLFPKGMDANQYAREVTPASKSLGVVIRSAEWMGQGKPPERQLELEQQAPSALAADPARERFEQQAKSLAGQIDTLNQNAREPAPIPRPAPPQPEPEPDPLPPAAAVPEAPADPVPDAEVSEREVHFTFGDRKYRVRGLEKNKNYEVLKINLLASCGDNLHVDSFDFYAAKARAGFIKLAALELAQEERTLKTDLGKILLKLEDLQERMIQGNLQKQPENLAPELSEREQRETLELLQSPDLLDRILTDFDRCGVVGEESNKLVGYLACASRKLERPLAVIIQSTSAAGKSSLMDAVLNLMPEEERVHYSAMTGQSLFYMGETNLKHKILAIAEEEGASNASYALKLLQSEGEITIASTGKDETTGELVTREYRVEGPVMLFLTTTAIDIDEELLNRCLVLTVNESREQTQAIHQAQRKRRTLDGLTAKLEKTQLTQLHRNAQRLLRPLPVINPYADRLTFLDDKTRTRRDHEKYLTLIDSIALLHQHQREIKTVHHAGRQIEYIEVTLSDIETANKLAHEVLGRTLDELPAQTRKLLRLIQQMVTEECRRQQVEQKDYRFSRRQVRECTGWGNTQLKVHLHRLEEMEYLLVHRGGRGQSYEYELLFDGQDEEECRLMGLIDPQKLSYDKKKSGLKAEKSAPGRGQVGGMSEPQKPPQPSSGTASTETSQEKPKSTSTTKNTDGRTVVEALAH</sequence>
<dbReference type="InterPro" id="IPR006171">
    <property type="entry name" value="TOPRIM_dom"/>
</dbReference>
<evidence type="ECO:0000256" key="7">
    <source>
        <dbReference type="ARBA" id="ARBA00022771"/>
    </source>
</evidence>
<evidence type="ECO:0000256" key="8">
    <source>
        <dbReference type="ARBA" id="ARBA00022833"/>
    </source>
</evidence>
<evidence type="ECO:0000256" key="2">
    <source>
        <dbReference type="ARBA" id="ARBA00022515"/>
    </source>
</evidence>
<dbReference type="InterPro" id="IPR037068">
    <property type="entry name" value="DNA_primase_core_N_sf"/>
</dbReference>
<dbReference type="GO" id="GO:1990077">
    <property type="term" value="C:primosome complex"/>
    <property type="evidence" value="ECO:0007669"/>
    <property type="project" value="UniProtKB-KW"/>
</dbReference>
<dbReference type="GO" id="GO:0005737">
    <property type="term" value="C:cytoplasm"/>
    <property type="evidence" value="ECO:0007669"/>
    <property type="project" value="TreeGrafter"/>
</dbReference>
<evidence type="ECO:0000256" key="5">
    <source>
        <dbReference type="ARBA" id="ARBA00022705"/>
    </source>
</evidence>
<dbReference type="GO" id="GO:0003899">
    <property type="term" value="F:DNA-directed RNA polymerase activity"/>
    <property type="evidence" value="ECO:0007669"/>
    <property type="project" value="InterPro"/>
</dbReference>
<feature type="compositionally biased region" description="Basic and acidic residues" evidence="10">
    <location>
        <begin position="965"/>
        <end position="976"/>
    </location>
</feature>
<dbReference type="Gene3D" id="3.90.980.10">
    <property type="entry name" value="DNA primase, catalytic core, N-terminal domain"/>
    <property type="match status" value="1"/>
</dbReference>
<feature type="compositionally biased region" description="Low complexity" evidence="10">
    <location>
        <begin position="441"/>
        <end position="453"/>
    </location>
</feature>
<organism evidence="13 14">
    <name type="scientific">Microbulbifer rhizosphaerae</name>
    <dbReference type="NCBI Taxonomy" id="1562603"/>
    <lineage>
        <taxon>Bacteria</taxon>
        <taxon>Pseudomonadati</taxon>
        <taxon>Pseudomonadota</taxon>
        <taxon>Gammaproteobacteria</taxon>
        <taxon>Cellvibrionales</taxon>
        <taxon>Microbulbiferaceae</taxon>
        <taxon>Microbulbifer</taxon>
    </lineage>
</organism>
<dbReference type="PANTHER" id="PTHR30313">
    <property type="entry name" value="DNA PRIMASE"/>
    <property type="match status" value="1"/>
</dbReference>
<feature type="region of interest" description="Disordered" evidence="10">
    <location>
        <begin position="415"/>
        <end position="456"/>
    </location>
</feature>